<dbReference type="InterPro" id="IPR045336">
    <property type="entry name" value="MmgE_PrpD_N"/>
</dbReference>
<name>A0A5C4JIG4_9ACTN</name>
<dbReference type="OrthoDB" id="9797528at2"/>
<dbReference type="AlphaFoldDB" id="A0A5C4JIG4"/>
<dbReference type="GO" id="GO:0016829">
    <property type="term" value="F:lyase activity"/>
    <property type="evidence" value="ECO:0007669"/>
    <property type="project" value="InterPro"/>
</dbReference>
<dbReference type="Pfam" id="PF19305">
    <property type="entry name" value="MmgE_PrpD_C"/>
    <property type="match status" value="1"/>
</dbReference>
<accession>A0A5C4JIG4</accession>
<reference evidence="4 5" key="1">
    <citation type="submission" date="2019-05" db="EMBL/GenBank/DDBJ databases">
        <title>Draft genome sequence of Actinomadura sp. 14C53.</title>
        <authorList>
            <person name="Saricaoglu S."/>
            <person name="Isik K."/>
        </authorList>
    </citation>
    <scope>NUCLEOTIDE SEQUENCE [LARGE SCALE GENOMIC DNA]</scope>
    <source>
        <strain evidence="4 5">14C53</strain>
    </source>
</reference>
<comment type="caution">
    <text evidence="4">The sequence shown here is derived from an EMBL/GenBank/DDBJ whole genome shotgun (WGS) entry which is preliminary data.</text>
</comment>
<dbReference type="RefSeq" id="WP_138643660.1">
    <property type="nucleotide sequence ID" value="NZ_VCKW01000012.1"/>
</dbReference>
<feature type="domain" description="MmgE/PrpD N-terminal" evidence="2">
    <location>
        <begin position="7"/>
        <end position="247"/>
    </location>
</feature>
<gene>
    <name evidence="4" type="ORF">ETD83_03970</name>
</gene>
<comment type="similarity">
    <text evidence="1">Belongs to the PrpD family.</text>
</comment>
<proteinExistence type="inferred from homology"/>
<dbReference type="PANTHER" id="PTHR16943">
    <property type="entry name" value="2-METHYLCITRATE DEHYDRATASE-RELATED"/>
    <property type="match status" value="1"/>
</dbReference>
<protein>
    <submittedName>
        <fullName evidence="4">MmgE/PrpD family protein</fullName>
    </submittedName>
</protein>
<dbReference type="EMBL" id="VCKW01000012">
    <property type="protein sequence ID" value="TMR06620.1"/>
    <property type="molecule type" value="Genomic_DNA"/>
</dbReference>
<evidence type="ECO:0000313" key="4">
    <source>
        <dbReference type="EMBL" id="TMR06620.1"/>
    </source>
</evidence>
<dbReference type="InterPro" id="IPR005656">
    <property type="entry name" value="MmgE_PrpD"/>
</dbReference>
<feature type="domain" description="MmgE/PrpD C-terminal" evidence="3">
    <location>
        <begin position="269"/>
        <end position="409"/>
    </location>
</feature>
<evidence type="ECO:0000259" key="2">
    <source>
        <dbReference type="Pfam" id="PF03972"/>
    </source>
</evidence>
<dbReference type="InterPro" id="IPR036148">
    <property type="entry name" value="MmgE/PrpD_sf"/>
</dbReference>
<dbReference type="PANTHER" id="PTHR16943:SF8">
    <property type="entry name" value="2-METHYLCITRATE DEHYDRATASE"/>
    <property type="match status" value="1"/>
</dbReference>
<dbReference type="Pfam" id="PF03972">
    <property type="entry name" value="MmgE_PrpD_N"/>
    <property type="match status" value="1"/>
</dbReference>
<dbReference type="SUPFAM" id="SSF103378">
    <property type="entry name" value="2-methylcitrate dehydratase PrpD"/>
    <property type="match status" value="1"/>
</dbReference>
<dbReference type="Proteomes" id="UP000309174">
    <property type="component" value="Unassembled WGS sequence"/>
</dbReference>
<evidence type="ECO:0000256" key="1">
    <source>
        <dbReference type="ARBA" id="ARBA00006174"/>
    </source>
</evidence>
<dbReference type="InterPro" id="IPR045337">
    <property type="entry name" value="MmgE_PrpD_C"/>
</dbReference>
<dbReference type="InterPro" id="IPR042183">
    <property type="entry name" value="MmgE/PrpD_sf_1"/>
</dbReference>
<evidence type="ECO:0000313" key="5">
    <source>
        <dbReference type="Proteomes" id="UP000309174"/>
    </source>
</evidence>
<sequence length="451" mass="46690">MKGTLAERIAEFTAGLDLSAVPPDVVEKAKVTLLHDLGVGLAGHRLAGTGFAFAKENGACDPSRGARLPVDGTAVTVESCALATGALIHARTQDDTQVSVSTHLGSTTLPALLALADRAGLDGRDLLTAMIAGYEAASVIAEGRAGPSTARGFRATSVYGPLAAAAASARLLGLDAGRTVSALGLAAAFGGGTNQTWLAGTQEWRYQVGAASRNGMVAALLAARGITGAPDALDGSAGHLRAFSGIEDAPAADRLGDDWRIRRVTYKPYPVCAINQVPVTVLTGLARRHGVKADDVASVIAELSPDDAAYPGIDAQGPFRDVGGTLMSLPYCLAVALRNGGIELDDLHRFDDPALMDLTRRITVAAAGDVPQGGCRITVTTRDDGERTGAFAPDETTFNWDRDETAARLRAMAAETPLPPARLDGFIAVALDLDRRPVRDLVGATIADPKE</sequence>
<dbReference type="Gene3D" id="1.10.4100.10">
    <property type="entry name" value="2-methylcitrate dehydratase PrpD"/>
    <property type="match status" value="1"/>
</dbReference>
<organism evidence="4 5">
    <name type="scientific">Actinomadura soli</name>
    <dbReference type="NCBI Taxonomy" id="2508997"/>
    <lineage>
        <taxon>Bacteria</taxon>
        <taxon>Bacillati</taxon>
        <taxon>Actinomycetota</taxon>
        <taxon>Actinomycetes</taxon>
        <taxon>Streptosporangiales</taxon>
        <taxon>Thermomonosporaceae</taxon>
        <taxon>Actinomadura</taxon>
    </lineage>
</organism>
<keyword evidence="5" id="KW-1185">Reference proteome</keyword>
<evidence type="ECO:0000259" key="3">
    <source>
        <dbReference type="Pfam" id="PF19305"/>
    </source>
</evidence>